<dbReference type="RefSeq" id="WP_157305914.1">
    <property type="nucleotide sequence ID" value="NZ_WRXN01000003.1"/>
</dbReference>
<comment type="caution">
    <text evidence="1">The sequence shown here is derived from an EMBL/GenBank/DDBJ whole genome shotgun (WGS) entry which is preliminary data.</text>
</comment>
<dbReference type="Proteomes" id="UP000461730">
    <property type="component" value="Unassembled WGS sequence"/>
</dbReference>
<dbReference type="EMBL" id="WRXN01000003">
    <property type="protein sequence ID" value="MVT08493.1"/>
    <property type="molecule type" value="Genomic_DNA"/>
</dbReference>
<dbReference type="AlphaFoldDB" id="A0A7K1U2B7"/>
<protein>
    <submittedName>
        <fullName evidence="1">Uncharacterized protein</fullName>
    </submittedName>
</protein>
<proteinExistence type="predicted"/>
<sequence length="72" mass="8344">MKRMSLEKEDVHVDYTTENIPDSVKNFRPTVFRDGDEYCCILGTEEAVVGTGNTVEEAMNDWDRAYQMKVHK</sequence>
<keyword evidence="2" id="KW-1185">Reference proteome</keyword>
<reference evidence="1 2" key="1">
    <citation type="submission" date="2019-12" db="EMBL/GenBank/DDBJ databases">
        <title>Chitinophaga sp. strain ysch24 (GDMCC 1.1355), whole genome shotgun sequence.</title>
        <authorList>
            <person name="Zhang X."/>
        </authorList>
    </citation>
    <scope>NUCLEOTIDE SEQUENCE [LARGE SCALE GENOMIC DNA]</scope>
    <source>
        <strain evidence="2">ysch24</strain>
    </source>
</reference>
<accession>A0A7K1U2B7</accession>
<gene>
    <name evidence="1" type="ORF">GO493_09505</name>
</gene>
<name>A0A7K1U2B7_9BACT</name>
<organism evidence="1 2">
    <name type="scientific">Chitinophaga tropicalis</name>
    <dbReference type="NCBI Taxonomy" id="2683588"/>
    <lineage>
        <taxon>Bacteria</taxon>
        <taxon>Pseudomonadati</taxon>
        <taxon>Bacteroidota</taxon>
        <taxon>Chitinophagia</taxon>
        <taxon>Chitinophagales</taxon>
        <taxon>Chitinophagaceae</taxon>
        <taxon>Chitinophaga</taxon>
    </lineage>
</organism>
<evidence type="ECO:0000313" key="2">
    <source>
        <dbReference type="Proteomes" id="UP000461730"/>
    </source>
</evidence>
<evidence type="ECO:0000313" key="1">
    <source>
        <dbReference type="EMBL" id="MVT08493.1"/>
    </source>
</evidence>